<comment type="similarity">
    <text evidence="2">Belongs to the twisted gastrulation protein family.</text>
</comment>
<protein>
    <submittedName>
        <fullName evidence="10">Protein twisted gastrulation-like</fullName>
    </submittedName>
</protein>
<feature type="domain" description="Tsg N-terminal" evidence="9">
    <location>
        <begin position="37"/>
        <end position="93"/>
    </location>
</feature>
<evidence type="ECO:0000256" key="2">
    <source>
        <dbReference type="ARBA" id="ARBA00010047"/>
    </source>
</evidence>
<feature type="signal peptide" evidence="7">
    <location>
        <begin position="1"/>
        <end position="31"/>
    </location>
</feature>
<keyword evidence="6" id="KW-0325">Glycoprotein</keyword>
<dbReference type="Pfam" id="PF23782">
    <property type="entry name" value="Tsg_N"/>
    <property type="match status" value="1"/>
</dbReference>
<dbReference type="Pfam" id="PF04668">
    <property type="entry name" value="Tsg"/>
    <property type="match status" value="1"/>
</dbReference>
<evidence type="ECO:0000256" key="5">
    <source>
        <dbReference type="ARBA" id="ARBA00022729"/>
    </source>
</evidence>
<organism evidence="10">
    <name type="scientific">Hirondellea gigas</name>
    <dbReference type="NCBI Taxonomy" id="1518452"/>
    <lineage>
        <taxon>Eukaryota</taxon>
        <taxon>Metazoa</taxon>
        <taxon>Ecdysozoa</taxon>
        <taxon>Arthropoda</taxon>
        <taxon>Crustacea</taxon>
        <taxon>Multicrustacea</taxon>
        <taxon>Malacostraca</taxon>
        <taxon>Eumalacostraca</taxon>
        <taxon>Peracarida</taxon>
        <taxon>Amphipoda</taxon>
        <taxon>Amphilochidea</taxon>
        <taxon>Lysianassida</taxon>
        <taxon>Lysianassidira</taxon>
        <taxon>Lysianassoidea</taxon>
        <taxon>Lysianassidae</taxon>
        <taxon>Hirondellea</taxon>
    </lineage>
</organism>
<dbReference type="InterPro" id="IPR006761">
    <property type="entry name" value="Tsg"/>
</dbReference>
<name>A0A2P2I4N9_9CRUS</name>
<keyword evidence="5 7" id="KW-0732">Signal</keyword>
<evidence type="ECO:0000256" key="3">
    <source>
        <dbReference type="ARBA" id="ARBA00022473"/>
    </source>
</evidence>
<keyword evidence="4" id="KW-0964">Secreted</keyword>
<dbReference type="PANTHER" id="PTHR12312">
    <property type="entry name" value="TWISTED GASTRULATION PROTEIN HOMOLOG 1-A-RELATED"/>
    <property type="match status" value="1"/>
</dbReference>
<evidence type="ECO:0000259" key="9">
    <source>
        <dbReference type="Pfam" id="PF23782"/>
    </source>
</evidence>
<evidence type="ECO:0000256" key="4">
    <source>
        <dbReference type="ARBA" id="ARBA00022525"/>
    </source>
</evidence>
<keyword evidence="3" id="KW-0217">Developmental protein</keyword>
<evidence type="ECO:0000259" key="8">
    <source>
        <dbReference type="Pfam" id="PF04668"/>
    </source>
</evidence>
<evidence type="ECO:0000313" key="10">
    <source>
        <dbReference type="EMBL" id="LAB68856.1"/>
    </source>
</evidence>
<dbReference type="GO" id="GO:0030510">
    <property type="term" value="P:regulation of BMP signaling pathway"/>
    <property type="evidence" value="ECO:0007669"/>
    <property type="project" value="TreeGrafter"/>
</dbReference>
<accession>A0A2P2I4N9</accession>
<dbReference type="InterPro" id="IPR057726">
    <property type="entry name" value="Tsg_C"/>
</dbReference>
<dbReference type="InterPro" id="IPR057635">
    <property type="entry name" value="Tsg_N"/>
</dbReference>
<proteinExistence type="evidence at transcript level"/>
<feature type="chain" id="PRO_5015147522" evidence="7">
    <location>
        <begin position="32"/>
        <end position="246"/>
    </location>
</feature>
<dbReference type="EMBL" id="IACF01003232">
    <property type="protein sequence ID" value="LAB68856.1"/>
    <property type="molecule type" value="mRNA"/>
</dbReference>
<evidence type="ECO:0000256" key="1">
    <source>
        <dbReference type="ARBA" id="ARBA00004613"/>
    </source>
</evidence>
<reference evidence="10" key="1">
    <citation type="journal article" date="2018" name="Biosci. Biotechnol. Biochem.">
        <title>Polysaccharide hydrolase of the hadal zone amphipods Hirondellea gigas.</title>
        <authorList>
            <person name="Kobayashi H."/>
            <person name="Nagahama T."/>
            <person name="Arai W."/>
            <person name="Sasagawa Y."/>
            <person name="Umeda M."/>
            <person name="Hayashi T."/>
            <person name="Nikaido I."/>
            <person name="Watanabe H."/>
            <person name="Oguri K."/>
            <person name="Kitazato H."/>
            <person name="Fujioka K."/>
            <person name="Kido Y."/>
            <person name="Takami H."/>
        </authorList>
    </citation>
    <scope>NUCLEOTIDE SEQUENCE</scope>
    <source>
        <tissue evidence="10">Whole body</tissue>
    </source>
</reference>
<comment type="subcellular location">
    <subcellularLocation>
        <location evidence="1">Secreted</location>
    </subcellularLocation>
</comment>
<feature type="domain" description="Tsg C-terminal" evidence="8">
    <location>
        <begin position="97"/>
        <end position="228"/>
    </location>
</feature>
<evidence type="ECO:0000256" key="6">
    <source>
        <dbReference type="ARBA" id="ARBA00023180"/>
    </source>
</evidence>
<dbReference type="GO" id="GO:0005615">
    <property type="term" value="C:extracellular space"/>
    <property type="evidence" value="ECO:0007669"/>
    <property type="project" value="TreeGrafter"/>
</dbReference>
<sequence>MTKPMVSAPPLWALLAASSLVLSMSVTTVEGSSQGRSCYDLVCASVVSKCLLTKACMCEITRDPSKCSCCHTCTQCLGVDYTRCCPCLGLCEELSPLSRESQVGDIKDPFNSLFEAMTAAPDGYKGWTHYTFPIDDTLHELGRRANVGDIKYEVVGSEGNTVASSPGGGLSINCTVMYVSECLSVTKCQDYCNQRGAASYRYFFDGCCECVGHTCLNYGINESRCSVCSRPDDDDFTNEIIGDNKP</sequence>
<evidence type="ECO:0000256" key="7">
    <source>
        <dbReference type="SAM" id="SignalP"/>
    </source>
</evidence>
<dbReference type="AlphaFoldDB" id="A0A2P2I4N9"/>
<dbReference type="PANTHER" id="PTHR12312:SF16">
    <property type="entry name" value="TWISTED GASTRULATION PROTEIN HOMOLOG 1-A-RELATED"/>
    <property type="match status" value="1"/>
</dbReference>